<reference evidence="1 2" key="1">
    <citation type="submission" date="2017-11" db="EMBL/GenBank/DDBJ databases">
        <authorList>
            <person name="Han C.G."/>
        </authorList>
    </citation>
    <scope>NUCLEOTIDE SEQUENCE [LARGE SCALE GENOMIC DNA]</scope>
    <source>
        <strain evidence="1 2">A8</strain>
    </source>
</reference>
<feature type="non-terminal residue" evidence="1">
    <location>
        <position position="1"/>
    </location>
</feature>
<reference evidence="1 2" key="2">
    <citation type="submission" date="2018-01" db="EMBL/GenBank/DDBJ databases">
        <title>Genomic study of Klebsiella pneumoniae.</title>
        <authorList>
            <person name="Yang Y."/>
            <person name="Bicalho R."/>
        </authorList>
    </citation>
    <scope>NUCLEOTIDE SEQUENCE [LARGE SCALE GENOMIC DNA]</scope>
    <source>
        <strain evidence="1 2">A8</strain>
    </source>
</reference>
<dbReference type="AlphaFoldDB" id="A0A2N4Z322"/>
<evidence type="ECO:0000313" key="2">
    <source>
        <dbReference type="Proteomes" id="UP000234412"/>
    </source>
</evidence>
<proteinExistence type="predicted"/>
<dbReference type="EMBL" id="PIDP01000303">
    <property type="protein sequence ID" value="PLM95272.1"/>
    <property type="molecule type" value="Genomic_DNA"/>
</dbReference>
<organism evidence="1 2">
    <name type="scientific">Klebsiella variicola</name>
    <dbReference type="NCBI Taxonomy" id="244366"/>
    <lineage>
        <taxon>Bacteria</taxon>
        <taxon>Pseudomonadati</taxon>
        <taxon>Pseudomonadota</taxon>
        <taxon>Gammaproteobacteria</taxon>
        <taxon>Enterobacterales</taxon>
        <taxon>Enterobacteriaceae</taxon>
        <taxon>Klebsiella/Raoultella group</taxon>
        <taxon>Klebsiella</taxon>
        <taxon>Klebsiella pneumoniae complex</taxon>
    </lineage>
</organism>
<accession>A0A2N4Z322</accession>
<evidence type="ECO:0000313" key="1">
    <source>
        <dbReference type="EMBL" id="PLM95272.1"/>
    </source>
</evidence>
<comment type="caution">
    <text evidence="1">The sequence shown here is derived from an EMBL/GenBank/DDBJ whole genome shotgun (WGS) entry which is preliminary data.</text>
</comment>
<sequence>GFTFALAFLSWFGPLTNLTELRDRVLGILLGVLVSSIVHLYLWPDSEAPQLKSRLASLYRRLADCLAAPHDAVPLAPLFVAFTDSEALLHRVRAEPLGTWAHPWPQAKGWPMRATLAQAEEIARLSEGYRLNAAPGDPTLARCAEQLRRYAERIEQEAAAPDGTLAADLRNPFGPALATALAALPDWGPTPIATEQQAKTS</sequence>
<dbReference type="Proteomes" id="UP000234412">
    <property type="component" value="Unassembled WGS sequence"/>
</dbReference>
<protein>
    <submittedName>
        <fullName evidence="1">Multidrug transporter subunit MdtO</fullName>
    </submittedName>
</protein>
<name>A0A2N4Z322_KLEVA</name>
<gene>
    <name evidence="1" type="ORF">CWN47_11315</name>
</gene>